<dbReference type="Proteomes" id="UP000642920">
    <property type="component" value="Unassembled WGS sequence"/>
</dbReference>
<accession>A0A937A9R2</accession>
<proteinExistence type="predicted"/>
<dbReference type="EMBL" id="JAERQG010000003">
    <property type="protein sequence ID" value="MBL0766225.1"/>
    <property type="molecule type" value="Genomic_DNA"/>
</dbReference>
<keyword evidence="3" id="KW-1185">Reference proteome</keyword>
<evidence type="ECO:0008006" key="4">
    <source>
        <dbReference type="Google" id="ProtNLM"/>
    </source>
</evidence>
<evidence type="ECO:0000313" key="2">
    <source>
        <dbReference type="EMBL" id="MBL0766225.1"/>
    </source>
</evidence>
<keyword evidence="1" id="KW-0732">Signal</keyword>
<feature type="signal peptide" evidence="1">
    <location>
        <begin position="1"/>
        <end position="19"/>
    </location>
</feature>
<evidence type="ECO:0000313" key="3">
    <source>
        <dbReference type="Proteomes" id="UP000642920"/>
    </source>
</evidence>
<gene>
    <name evidence="2" type="ORF">JKP34_13240</name>
</gene>
<dbReference type="RefSeq" id="WP_201922316.1">
    <property type="nucleotide sequence ID" value="NZ_JAERQG010000003.1"/>
</dbReference>
<protein>
    <recommendedName>
        <fullName evidence="4">DUF1795 domain-containing protein</fullName>
    </recommendedName>
</protein>
<name>A0A937A9R2_9BACT</name>
<sequence>MRIIIAFSTLFLLIKVCSAQEIQWNQDHSIGLVPAKNWKKDSDPNKFRFELKSLLANPPFKGSIEIITAPSRNKSLNELWEIYVTEDFPKVINGFAKIDEGVSVVASKNANWIEFYTTDYNILFQMLTVCFVNDNTLFIITCTSVPKHHDKVEDEFWQMIETITLK</sequence>
<comment type="caution">
    <text evidence="2">The sequence shown here is derived from an EMBL/GenBank/DDBJ whole genome shotgun (WGS) entry which is preliminary data.</text>
</comment>
<evidence type="ECO:0000256" key="1">
    <source>
        <dbReference type="SAM" id="SignalP"/>
    </source>
</evidence>
<feature type="chain" id="PRO_5037059477" description="DUF1795 domain-containing protein" evidence="1">
    <location>
        <begin position="20"/>
        <end position="166"/>
    </location>
</feature>
<reference evidence="2" key="1">
    <citation type="submission" date="2021-01" db="EMBL/GenBank/DDBJ databases">
        <title>Marivirga sp. nov., isolated from intertidal surface sediments.</title>
        <authorList>
            <person name="Zhang M."/>
        </authorList>
    </citation>
    <scope>NUCLEOTIDE SEQUENCE</scope>
    <source>
        <strain evidence="2">SM1354</strain>
    </source>
</reference>
<dbReference type="AlphaFoldDB" id="A0A937A9R2"/>
<dbReference type="Gene3D" id="3.40.1000.10">
    <property type="entry name" value="Mog1/PsbP, alpha/beta/alpha sandwich"/>
    <property type="match status" value="1"/>
</dbReference>
<organism evidence="2 3">
    <name type="scientific">Marivirga atlantica</name>
    <dbReference type="NCBI Taxonomy" id="1548457"/>
    <lineage>
        <taxon>Bacteria</taxon>
        <taxon>Pseudomonadati</taxon>
        <taxon>Bacteroidota</taxon>
        <taxon>Cytophagia</taxon>
        <taxon>Cytophagales</taxon>
        <taxon>Marivirgaceae</taxon>
        <taxon>Marivirga</taxon>
    </lineage>
</organism>